<dbReference type="InterPro" id="IPR014756">
    <property type="entry name" value="Ig_E-set"/>
</dbReference>
<evidence type="ECO:0000256" key="6">
    <source>
        <dbReference type="ARBA" id="ARBA00022958"/>
    </source>
</evidence>
<keyword evidence="9 12" id="KW-0472">Membrane</keyword>
<dbReference type="GO" id="GO:0005242">
    <property type="term" value="F:inward rectifier potassium channel activity"/>
    <property type="evidence" value="ECO:0007669"/>
    <property type="project" value="InterPro"/>
</dbReference>
<name>B1X290_CROS5</name>
<dbReference type="Pfam" id="PF07885">
    <property type="entry name" value="Ion_trans_2"/>
    <property type="match status" value="1"/>
</dbReference>
<dbReference type="PRINTS" id="PR01320">
    <property type="entry name" value="KIRCHANNEL"/>
</dbReference>
<dbReference type="GO" id="GO:0034765">
    <property type="term" value="P:regulation of monoatomic ion transmembrane transport"/>
    <property type="evidence" value="ECO:0007669"/>
    <property type="project" value="TreeGrafter"/>
</dbReference>
<evidence type="ECO:0000256" key="10">
    <source>
        <dbReference type="ARBA" id="ARBA00023303"/>
    </source>
</evidence>
<feature type="compositionally biased region" description="Basic residues" evidence="11">
    <location>
        <begin position="1"/>
        <end position="12"/>
    </location>
</feature>
<evidence type="ECO:0000256" key="1">
    <source>
        <dbReference type="ARBA" id="ARBA00004141"/>
    </source>
</evidence>
<reference evidence="15 16" key="1">
    <citation type="journal article" date="2008" name="Proc. Natl. Acad. Sci. U.S.A.">
        <title>The genome of Cyanothece 51142, a unicellular diazotrophic cyanobacterium important in the marine nitrogen cycle.</title>
        <authorList>
            <person name="Welsh E.A."/>
            <person name="Liberton M."/>
            <person name="Stoeckel J."/>
            <person name="Loh T."/>
            <person name="Elvitigala T."/>
            <person name="Wang C."/>
            <person name="Wollam A."/>
            <person name="Fulton R.S."/>
            <person name="Clifton S.W."/>
            <person name="Jacobs J.M."/>
            <person name="Aurora R."/>
            <person name="Ghosh B.K."/>
            <person name="Sherman L.A."/>
            <person name="Smith R.D."/>
            <person name="Wilson R.K."/>
            <person name="Pakrasi H.B."/>
        </authorList>
    </citation>
    <scope>NUCLEOTIDE SEQUENCE [LARGE SCALE GENOMIC DNA]</scope>
    <source>
        <strain evidence="16">ATCC 51142 / BH68</strain>
    </source>
</reference>
<evidence type="ECO:0000256" key="8">
    <source>
        <dbReference type="ARBA" id="ARBA00023065"/>
    </source>
</evidence>
<dbReference type="HOGENOM" id="CLU_022738_2_0_3"/>
<keyword evidence="7 12" id="KW-1133">Transmembrane helix</keyword>
<feature type="domain" description="Potassium channel" evidence="13">
    <location>
        <begin position="73"/>
        <end position="145"/>
    </location>
</feature>
<evidence type="ECO:0000256" key="7">
    <source>
        <dbReference type="ARBA" id="ARBA00022989"/>
    </source>
</evidence>
<sequence>MLPPIRFHKSKSSRQNTPSLHSSNKFWIKFNDHKFNFEGLGAWYHHWREPYHLLLNIPWKYFIILMAVFYFFLNGSFALAYFFGIDGIENAVEGSFRDAFFFSIHTFSTIGYGNMYPTTLYTNILVTIEALVSILGITLITGLAFARFSQSNAKILFSNVVVVLPYDNIPTLMLRVSNQRKNYILEAKMRLYLMWDEVSKEGDFFRRVYELKLVRDHNPTLAMTWTVMHPIDEKSPLFGVNLDTLEKKKAMLLTSLSGIDESIAQTMYARSTYGFRDILWNHQFQDVIYHTPDGHRYIDLSFFHRTQALKSEISQ</sequence>
<protein>
    <submittedName>
        <fullName evidence="15">K+ channel, inward rectifier</fullName>
    </submittedName>
</protein>
<keyword evidence="5" id="KW-0851">Voltage-gated channel</keyword>
<keyword evidence="3" id="KW-0633">Potassium transport</keyword>
<dbReference type="OrthoDB" id="9799090at2"/>
<dbReference type="KEGG" id="cyt:cce_4905"/>
<dbReference type="AlphaFoldDB" id="B1X290"/>
<feature type="domain" description="Inward rectifier potassium channel C-terminal" evidence="14">
    <location>
        <begin position="155"/>
        <end position="310"/>
    </location>
</feature>
<organism evidence="15 16">
    <name type="scientific">Crocosphaera subtropica (strain ATCC 51142 / BH68)</name>
    <name type="common">Cyanothece sp. (strain ATCC 51142)</name>
    <dbReference type="NCBI Taxonomy" id="43989"/>
    <lineage>
        <taxon>Bacteria</taxon>
        <taxon>Bacillati</taxon>
        <taxon>Cyanobacteriota</taxon>
        <taxon>Cyanophyceae</taxon>
        <taxon>Oscillatoriophycideae</taxon>
        <taxon>Chroococcales</taxon>
        <taxon>Aphanothecaceae</taxon>
        <taxon>Crocosphaera</taxon>
        <taxon>Crocosphaera subtropica</taxon>
    </lineage>
</organism>
<feature type="transmembrane region" description="Helical" evidence="12">
    <location>
        <begin position="61"/>
        <end position="83"/>
    </location>
</feature>
<keyword evidence="2" id="KW-0813">Transport</keyword>
<evidence type="ECO:0000313" key="15">
    <source>
        <dbReference type="EMBL" id="ACB54251.1"/>
    </source>
</evidence>
<evidence type="ECO:0000256" key="11">
    <source>
        <dbReference type="SAM" id="MobiDB-lite"/>
    </source>
</evidence>
<evidence type="ECO:0000256" key="12">
    <source>
        <dbReference type="SAM" id="Phobius"/>
    </source>
</evidence>
<evidence type="ECO:0000256" key="2">
    <source>
        <dbReference type="ARBA" id="ARBA00022448"/>
    </source>
</evidence>
<dbReference type="RefSeq" id="WP_009546337.1">
    <property type="nucleotide sequence ID" value="NC_010547.1"/>
</dbReference>
<dbReference type="Gene3D" id="2.60.40.1400">
    <property type="entry name" value="G protein-activated inward rectifier potassium channel 1"/>
    <property type="match status" value="1"/>
</dbReference>
<gene>
    <name evidence="15" type="ordered locus">cce_4905</name>
</gene>
<evidence type="ECO:0000256" key="9">
    <source>
        <dbReference type="ARBA" id="ARBA00023136"/>
    </source>
</evidence>
<dbReference type="InterPro" id="IPR041647">
    <property type="entry name" value="IRK_C"/>
</dbReference>
<dbReference type="GO" id="GO:0034702">
    <property type="term" value="C:monoatomic ion channel complex"/>
    <property type="evidence" value="ECO:0007669"/>
    <property type="project" value="UniProtKB-KW"/>
</dbReference>
<dbReference type="PANTHER" id="PTHR11767">
    <property type="entry name" value="INWARD RECTIFIER POTASSIUM CHANNEL"/>
    <property type="match status" value="1"/>
</dbReference>
<dbReference type="InterPro" id="IPR016449">
    <property type="entry name" value="K_chnl_inward-rec_Kir"/>
</dbReference>
<evidence type="ECO:0000259" key="13">
    <source>
        <dbReference type="Pfam" id="PF07885"/>
    </source>
</evidence>
<dbReference type="InterPro" id="IPR013518">
    <property type="entry name" value="K_chnl_inward-rec_Kir_cyto"/>
</dbReference>
<evidence type="ECO:0000256" key="4">
    <source>
        <dbReference type="ARBA" id="ARBA00022692"/>
    </source>
</evidence>
<dbReference type="GO" id="GO:0005886">
    <property type="term" value="C:plasma membrane"/>
    <property type="evidence" value="ECO:0007669"/>
    <property type="project" value="TreeGrafter"/>
</dbReference>
<keyword evidence="8" id="KW-0406">Ion transport</keyword>
<dbReference type="InterPro" id="IPR013099">
    <property type="entry name" value="K_chnl_dom"/>
</dbReference>
<keyword evidence="10 15" id="KW-0407">Ion channel</keyword>
<dbReference type="SUPFAM" id="SSF81324">
    <property type="entry name" value="Voltage-gated potassium channels"/>
    <property type="match status" value="1"/>
</dbReference>
<evidence type="ECO:0000313" key="16">
    <source>
        <dbReference type="Proteomes" id="UP000001203"/>
    </source>
</evidence>
<keyword evidence="16" id="KW-1185">Reference proteome</keyword>
<proteinExistence type="predicted"/>
<dbReference type="eggNOG" id="COG0395">
    <property type="taxonomic scope" value="Bacteria"/>
</dbReference>
<dbReference type="EMBL" id="CP000807">
    <property type="protein sequence ID" value="ACB54251.1"/>
    <property type="molecule type" value="Genomic_DNA"/>
</dbReference>
<dbReference type="SUPFAM" id="SSF81296">
    <property type="entry name" value="E set domains"/>
    <property type="match status" value="1"/>
</dbReference>
<comment type="subcellular location">
    <subcellularLocation>
        <location evidence="1">Membrane</location>
        <topology evidence="1">Multi-pass membrane protein</topology>
    </subcellularLocation>
</comment>
<evidence type="ECO:0000259" key="14">
    <source>
        <dbReference type="Pfam" id="PF17655"/>
    </source>
</evidence>
<dbReference type="PANTHER" id="PTHR11767:SF102">
    <property type="entry name" value="INWARDLY RECTIFYING POTASSIUM CHANNEL 1, ISOFORM F"/>
    <property type="match status" value="1"/>
</dbReference>
<keyword evidence="4 12" id="KW-0812">Transmembrane</keyword>
<evidence type="ECO:0000256" key="5">
    <source>
        <dbReference type="ARBA" id="ARBA00022882"/>
    </source>
</evidence>
<keyword evidence="6" id="KW-0630">Potassium</keyword>
<dbReference type="Proteomes" id="UP000001203">
    <property type="component" value="Chromosome linear"/>
</dbReference>
<evidence type="ECO:0000256" key="3">
    <source>
        <dbReference type="ARBA" id="ARBA00022538"/>
    </source>
</evidence>
<feature type="transmembrane region" description="Helical" evidence="12">
    <location>
        <begin position="124"/>
        <end position="146"/>
    </location>
</feature>
<dbReference type="Gene3D" id="1.10.287.70">
    <property type="match status" value="1"/>
</dbReference>
<feature type="region of interest" description="Disordered" evidence="11">
    <location>
        <begin position="1"/>
        <end position="20"/>
    </location>
</feature>
<dbReference type="GO" id="GO:1990573">
    <property type="term" value="P:potassium ion import across plasma membrane"/>
    <property type="evidence" value="ECO:0007669"/>
    <property type="project" value="TreeGrafter"/>
</dbReference>
<accession>B1X290</accession>
<dbReference type="STRING" id="43989.cce_4905"/>
<dbReference type="Pfam" id="PF17655">
    <property type="entry name" value="IRK_C"/>
    <property type="match status" value="1"/>
</dbReference>